<name>A0ABP9EQK5_9ACTN</name>
<feature type="transmembrane region" description="Helical" evidence="9">
    <location>
        <begin position="250"/>
        <end position="270"/>
    </location>
</feature>
<keyword evidence="7 9" id="KW-0472">Membrane</keyword>
<evidence type="ECO:0000256" key="4">
    <source>
        <dbReference type="ARBA" id="ARBA00022475"/>
    </source>
</evidence>
<protein>
    <recommendedName>
        <fullName evidence="12">AI-2E family transporter</fullName>
    </recommendedName>
</protein>
<evidence type="ECO:0000313" key="10">
    <source>
        <dbReference type="EMBL" id="GAA4883776.1"/>
    </source>
</evidence>
<evidence type="ECO:0000256" key="6">
    <source>
        <dbReference type="ARBA" id="ARBA00022989"/>
    </source>
</evidence>
<dbReference type="Proteomes" id="UP001501752">
    <property type="component" value="Unassembled WGS sequence"/>
</dbReference>
<feature type="transmembrane region" description="Helical" evidence="9">
    <location>
        <begin position="349"/>
        <end position="374"/>
    </location>
</feature>
<evidence type="ECO:0000256" key="7">
    <source>
        <dbReference type="ARBA" id="ARBA00023136"/>
    </source>
</evidence>
<evidence type="ECO:0000256" key="5">
    <source>
        <dbReference type="ARBA" id="ARBA00022692"/>
    </source>
</evidence>
<keyword evidence="3" id="KW-0813">Transport</keyword>
<evidence type="ECO:0000256" key="1">
    <source>
        <dbReference type="ARBA" id="ARBA00004651"/>
    </source>
</evidence>
<feature type="transmembrane region" description="Helical" evidence="9">
    <location>
        <begin position="76"/>
        <end position="93"/>
    </location>
</feature>
<feature type="transmembrane region" description="Helical" evidence="9">
    <location>
        <begin position="282"/>
        <end position="303"/>
    </location>
</feature>
<comment type="similarity">
    <text evidence="2">Belongs to the autoinducer-2 exporter (AI-2E) (TC 2.A.86) family.</text>
</comment>
<keyword evidence="4" id="KW-1003">Cell membrane</keyword>
<feature type="region of interest" description="Disordered" evidence="8">
    <location>
        <begin position="1"/>
        <end position="25"/>
    </location>
</feature>
<feature type="transmembrane region" description="Helical" evidence="9">
    <location>
        <begin position="52"/>
        <end position="70"/>
    </location>
</feature>
<evidence type="ECO:0000256" key="2">
    <source>
        <dbReference type="ARBA" id="ARBA00009773"/>
    </source>
</evidence>
<proteinExistence type="inferred from homology"/>
<accession>A0ABP9EQK5</accession>
<keyword evidence="5 9" id="KW-0812">Transmembrane</keyword>
<keyword evidence="11" id="KW-1185">Reference proteome</keyword>
<dbReference type="InterPro" id="IPR002549">
    <property type="entry name" value="AI-2E-like"/>
</dbReference>
<sequence length="389" mass="40998">MAGPPRPDRRRPVRAPLGSRRPRTVGSPYRRVVVRDGSGDRTGPGLRRTAGYAWRLLAVGAAAYAAYVVLGRLELPVVALFLALVITSVLRPLTDLLARRMPRALAVLFTLLGAALVLVGLGFAVGSAVAAESDRLGTEIHGGVDRIEHWLAGSPFHLKAGSVSDLQHRISSFVAEHRGQLIDTALNSAGRLVEAGTVLALALFCSAFFLHSGERMWGWAQQQLGPRAGSTWGRVGRTGWRTFAGYTRGLFLIAGTNAILVGIGLLVLRVPLALPLMLLEFFAAFVPLIGSPVALAVAALVALATRGPVVALLVLALIVVIGQIEGHLLHPLVMSWAVRIHPVAVALSVAAGAVLGGVIGAALAVPAVSVAWAVRQELRAPPDHRRSGR</sequence>
<comment type="caution">
    <text evidence="10">The sequence shown here is derived from an EMBL/GenBank/DDBJ whole genome shotgun (WGS) entry which is preliminary data.</text>
</comment>
<comment type="subcellular location">
    <subcellularLocation>
        <location evidence="1">Cell membrane</location>
        <topology evidence="1">Multi-pass membrane protein</topology>
    </subcellularLocation>
</comment>
<dbReference type="RefSeq" id="WP_345701440.1">
    <property type="nucleotide sequence ID" value="NZ_BAABIS010000001.1"/>
</dbReference>
<evidence type="ECO:0000256" key="3">
    <source>
        <dbReference type="ARBA" id="ARBA00022448"/>
    </source>
</evidence>
<feature type="transmembrane region" description="Helical" evidence="9">
    <location>
        <begin position="310"/>
        <end position="329"/>
    </location>
</feature>
<dbReference type="EMBL" id="BAABIS010000001">
    <property type="protein sequence ID" value="GAA4883776.1"/>
    <property type="molecule type" value="Genomic_DNA"/>
</dbReference>
<dbReference type="PANTHER" id="PTHR21716">
    <property type="entry name" value="TRANSMEMBRANE PROTEIN"/>
    <property type="match status" value="1"/>
</dbReference>
<dbReference type="PANTHER" id="PTHR21716:SF53">
    <property type="entry name" value="PERMEASE PERM-RELATED"/>
    <property type="match status" value="1"/>
</dbReference>
<gene>
    <name evidence="10" type="ORF">GCM10023235_75580</name>
</gene>
<evidence type="ECO:0000256" key="9">
    <source>
        <dbReference type="SAM" id="Phobius"/>
    </source>
</evidence>
<dbReference type="Pfam" id="PF01594">
    <property type="entry name" value="AI-2E_transport"/>
    <property type="match status" value="1"/>
</dbReference>
<reference evidence="11" key="1">
    <citation type="journal article" date="2019" name="Int. J. Syst. Evol. Microbiol.">
        <title>The Global Catalogue of Microorganisms (GCM) 10K type strain sequencing project: providing services to taxonomists for standard genome sequencing and annotation.</title>
        <authorList>
            <consortium name="The Broad Institute Genomics Platform"/>
            <consortium name="The Broad Institute Genome Sequencing Center for Infectious Disease"/>
            <person name="Wu L."/>
            <person name="Ma J."/>
        </authorList>
    </citation>
    <scope>NUCLEOTIDE SEQUENCE [LARGE SCALE GENOMIC DNA]</scope>
    <source>
        <strain evidence="11">JCM 13006</strain>
    </source>
</reference>
<evidence type="ECO:0000313" key="11">
    <source>
        <dbReference type="Proteomes" id="UP001501752"/>
    </source>
</evidence>
<keyword evidence="6 9" id="KW-1133">Transmembrane helix</keyword>
<evidence type="ECO:0008006" key="12">
    <source>
        <dbReference type="Google" id="ProtNLM"/>
    </source>
</evidence>
<evidence type="ECO:0000256" key="8">
    <source>
        <dbReference type="SAM" id="MobiDB-lite"/>
    </source>
</evidence>
<feature type="transmembrane region" description="Helical" evidence="9">
    <location>
        <begin position="105"/>
        <end position="129"/>
    </location>
</feature>
<feature type="transmembrane region" description="Helical" evidence="9">
    <location>
        <begin position="192"/>
        <end position="210"/>
    </location>
</feature>
<organism evidence="10 11">
    <name type="scientific">Kitasatospora terrestris</name>
    <dbReference type="NCBI Taxonomy" id="258051"/>
    <lineage>
        <taxon>Bacteria</taxon>
        <taxon>Bacillati</taxon>
        <taxon>Actinomycetota</taxon>
        <taxon>Actinomycetes</taxon>
        <taxon>Kitasatosporales</taxon>
        <taxon>Streptomycetaceae</taxon>
        <taxon>Kitasatospora</taxon>
    </lineage>
</organism>